<name>A0A6J4I3E8_9BACT</name>
<proteinExistence type="predicted"/>
<dbReference type="EMBL" id="CADCTO010000180">
    <property type="protein sequence ID" value="CAA9239082.1"/>
    <property type="molecule type" value="Genomic_DNA"/>
</dbReference>
<sequence>MSTAKDGRQIRCDGRGCGATARLPVALRPTLGAGAGEPSSAVEGWLFVTREGDRPQHFCPRCARGRLTRLLAV</sequence>
<accession>A0A6J4I3E8</accession>
<reference evidence="1" key="1">
    <citation type="submission" date="2020-02" db="EMBL/GenBank/DDBJ databases">
        <authorList>
            <person name="Meier V. D."/>
        </authorList>
    </citation>
    <scope>NUCLEOTIDE SEQUENCE</scope>
    <source>
        <strain evidence="1">AVDCRST_MAG63</strain>
    </source>
</reference>
<dbReference type="AlphaFoldDB" id="A0A6J4I3E8"/>
<evidence type="ECO:0000313" key="1">
    <source>
        <dbReference type="EMBL" id="CAA9239082.1"/>
    </source>
</evidence>
<gene>
    <name evidence="1" type="ORF">AVDCRST_MAG63-1340</name>
</gene>
<protein>
    <submittedName>
        <fullName evidence="1">Uncharacterized protein</fullName>
    </submittedName>
</protein>
<organism evidence="1">
    <name type="scientific">uncultured Armatimonadetes bacterium</name>
    <dbReference type="NCBI Taxonomy" id="157466"/>
    <lineage>
        <taxon>Bacteria</taxon>
        <taxon>Bacillati</taxon>
        <taxon>Armatimonadota</taxon>
        <taxon>environmental samples</taxon>
    </lineage>
</organism>